<evidence type="ECO:0000256" key="8">
    <source>
        <dbReference type="ARBA" id="ARBA00023170"/>
    </source>
</evidence>
<feature type="transmembrane region" description="Helical" evidence="10">
    <location>
        <begin position="199"/>
        <end position="227"/>
    </location>
</feature>
<dbReference type="KEGG" id="pbar:105423503"/>
<dbReference type="Proteomes" id="UP000504615">
    <property type="component" value="Unplaced"/>
</dbReference>
<keyword evidence="5" id="KW-0552">Olfaction</keyword>
<keyword evidence="9" id="KW-0807">Transducer</keyword>
<evidence type="ECO:0000256" key="9">
    <source>
        <dbReference type="ARBA" id="ARBA00023224"/>
    </source>
</evidence>
<gene>
    <name evidence="12" type="primary">LOC105423503</name>
</gene>
<keyword evidence="11" id="KW-1185">Reference proteome</keyword>
<evidence type="ECO:0000256" key="1">
    <source>
        <dbReference type="ARBA" id="ARBA00004651"/>
    </source>
</evidence>
<keyword evidence="8" id="KW-0675">Receptor</keyword>
<evidence type="ECO:0000313" key="12">
    <source>
        <dbReference type="RefSeq" id="XP_011631569.2"/>
    </source>
</evidence>
<evidence type="ECO:0000256" key="10">
    <source>
        <dbReference type="SAM" id="Phobius"/>
    </source>
</evidence>
<keyword evidence="2" id="KW-1003">Cell membrane</keyword>
<dbReference type="PANTHER" id="PTHR21137">
    <property type="entry name" value="ODORANT RECEPTOR"/>
    <property type="match status" value="1"/>
</dbReference>
<dbReference type="GO" id="GO:0005549">
    <property type="term" value="F:odorant binding"/>
    <property type="evidence" value="ECO:0007669"/>
    <property type="project" value="InterPro"/>
</dbReference>
<evidence type="ECO:0000256" key="5">
    <source>
        <dbReference type="ARBA" id="ARBA00022725"/>
    </source>
</evidence>
<feature type="transmembrane region" description="Helical" evidence="10">
    <location>
        <begin position="67"/>
        <end position="88"/>
    </location>
</feature>
<evidence type="ECO:0000313" key="11">
    <source>
        <dbReference type="Proteomes" id="UP000504615"/>
    </source>
</evidence>
<dbReference type="GeneID" id="105423503"/>
<keyword evidence="6 10" id="KW-1133">Transmembrane helix</keyword>
<comment type="subcellular location">
    <subcellularLocation>
        <location evidence="1">Cell membrane</location>
        <topology evidence="1">Multi-pass membrane protein</topology>
    </subcellularLocation>
</comment>
<evidence type="ECO:0000256" key="4">
    <source>
        <dbReference type="ARBA" id="ARBA00022692"/>
    </source>
</evidence>
<feature type="transmembrane region" description="Helical" evidence="10">
    <location>
        <begin position="122"/>
        <end position="146"/>
    </location>
</feature>
<dbReference type="Pfam" id="PF02949">
    <property type="entry name" value="7tm_6"/>
    <property type="match status" value="1"/>
</dbReference>
<dbReference type="InterPro" id="IPR004117">
    <property type="entry name" value="7tm6_olfct_rcpt"/>
</dbReference>
<dbReference type="GO" id="GO:0004984">
    <property type="term" value="F:olfactory receptor activity"/>
    <property type="evidence" value="ECO:0007669"/>
    <property type="project" value="InterPro"/>
</dbReference>
<dbReference type="GO" id="GO:0007165">
    <property type="term" value="P:signal transduction"/>
    <property type="evidence" value="ECO:0007669"/>
    <property type="project" value="UniProtKB-KW"/>
</dbReference>
<dbReference type="GO" id="GO:0005886">
    <property type="term" value="C:plasma membrane"/>
    <property type="evidence" value="ECO:0007669"/>
    <property type="project" value="UniProtKB-SubCell"/>
</dbReference>
<reference evidence="12" key="1">
    <citation type="submission" date="2025-08" db="UniProtKB">
        <authorList>
            <consortium name="RefSeq"/>
        </authorList>
    </citation>
    <scope>IDENTIFICATION</scope>
</reference>
<keyword evidence="4 10" id="KW-0812">Transmembrane</keyword>
<dbReference type="AlphaFoldDB" id="A0A6I9VRP9"/>
<keyword evidence="3" id="KW-0716">Sensory transduction</keyword>
<evidence type="ECO:0000256" key="7">
    <source>
        <dbReference type="ARBA" id="ARBA00023136"/>
    </source>
</evidence>
<dbReference type="PANTHER" id="PTHR21137:SF35">
    <property type="entry name" value="ODORANT RECEPTOR 19A-RELATED"/>
    <property type="match status" value="1"/>
</dbReference>
<dbReference type="OrthoDB" id="6765072at2759"/>
<organism evidence="11 12">
    <name type="scientific">Pogonomyrmex barbatus</name>
    <name type="common">red harvester ant</name>
    <dbReference type="NCBI Taxonomy" id="144034"/>
    <lineage>
        <taxon>Eukaryota</taxon>
        <taxon>Metazoa</taxon>
        <taxon>Ecdysozoa</taxon>
        <taxon>Arthropoda</taxon>
        <taxon>Hexapoda</taxon>
        <taxon>Insecta</taxon>
        <taxon>Pterygota</taxon>
        <taxon>Neoptera</taxon>
        <taxon>Endopterygota</taxon>
        <taxon>Hymenoptera</taxon>
        <taxon>Apocrita</taxon>
        <taxon>Aculeata</taxon>
        <taxon>Formicoidea</taxon>
        <taxon>Formicidae</taxon>
        <taxon>Myrmicinae</taxon>
        <taxon>Pogonomyrmex</taxon>
    </lineage>
</organism>
<name>A0A6I9VRP9_9HYME</name>
<sequence>MDLMECLSTLIAHTKIMFKFFVFWFNQRKFIEILTDMAEDWSDSANSDISMRETLHKAKLSDRITNTIIILHTMTIVTFCIGIFLANVDVNDEIELPFATKIDIPFEIKTQFTYRIILLIEFLHLICCGWAAGVTNSLLLTLLHFFQVLHTVGQIEITRHWLVNLVSHENNHTSFIETTSKIIEKHKKIINFSRNIESLYSYIALLQFVSNTLMICMLGFLIVTAIGSPDAVKQILKSFLFYTITNLEAFIFCYAGEYLHNKSKEIGVAAYDSKWYNLKSKKSRILLFIMLRSQKQLSLTVGKMTDLSLETFTSVRIYYVRNIIGKLFIFILVHCFRL</sequence>
<accession>A0A6I9VRP9</accession>
<evidence type="ECO:0000256" key="6">
    <source>
        <dbReference type="ARBA" id="ARBA00022989"/>
    </source>
</evidence>
<protein>
    <submittedName>
        <fullName evidence="12">Odorant receptor 13a-like</fullName>
    </submittedName>
</protein>
<evidence type="ECO:0000256" key="2">
    <source>
        <dbReference type="ARBA" id="ARBA00022475"/>
    </source>
</evidence>
<evidence type="ECO:0000256" key="3">
    <source>
        <dbReference type="ARBA" id="ARBA00022606"/>
    </source>
</evidence>
<dbReference type="RefSeq" id="XP_011631569.2">
    <property type="nucleotide sequence ID" value="XM_011633267.2"/>
</dbReference>
<feature type="transmembrane region" description="Helical" evidence="10">
    <location>
        <begin position="239"/>
        <end position="256"/>
    </location>
</feature>
<proteinExistence type="predicted"/>
<keyword evidence="7 10" id="KW-0472">Membrane</keyword>